<evidence type="ECO:0000256" key="9">
    <source>
        <dbReference type="ARBA" id="ARBA00031282"/>
    </source>
</evidence>
<evidence type="ECO:0000256" key="6">
    <source>
        <dbReference type="ARBA" id="ARBA00019045"/>
    </source>
</evidence>
<dbReference type="PROSITE" id="PS51471">
    <property type="entry name" value="FE2OG_OXY"/>
    <property type="match status" value="1"/>
</dbReference>
<reference evidence="14 15" key="1">
    <citation type="submission" date="2018-11" db="EMBL/GenBank/DDBJ databases">
        <authorList>
            <person name="Jang G.I."/>
            <person name="Hwang C.Y."/>
        </authorList>
    </citation>
    <scope>NUCLEOTIDE SEQUENCE [LARGE SCALE GENOMIC DNA]</scope>
    <source>
        <strain evidence="14 15">SSM26</strain>
    </source>
</reference>
<protein>
    <recommendedName>
        <fullName evidence="6">2-oxoglutarate-dependent ethylene/succinate-forming enzyme</fullName>
        <ecNumber evidence="5">1.13.12.19</ecNumber>
        <ecNumber evidence="4">1.14.20.7</ecNumber>
    </recommendedName>
    <alternativeName>
        <fullName evidence="8">2-oxoglutarate dioxygenase (ethylene-forming)</fullName>
    </alternativeName>
    <alternativeName>
        <fullName evidence="9">2-oxoglutarate/L-arginine monooxygenase/decarboxylase (succinate-forming)</fullName>
    </alternativeName>
</protein>
<keyword evidence="12" id="KW-0560">Oxidoreductase</keyword>
<dbReference type="PRINTS" id="PR00682">
    <property type="entry name" value="IPNSYNTHASE"/>
</dbReference>
<evidence type="ECO:0000313" key="15">
    <source>
        <dbReference type="Proteomes" id="UP000275199"/>
    </source>
</evidence>
<keyword evidence="12" id="KW-0479">Metal-binding</keyword>
<dbReference type="EC" id="1.13.12.19" evidence="5"/>
<dbReference type="Pfam" id="PF14226">
    <property type="entry name" value="DIOX_N"/>
    <property type="match status" value="1"/>
</dbReference>
<evidence type="ECO:0000256" key="4">
    <source>
        <dbReference type="ARBA" id="ARBA00012293"/>
    </source>
</evidence>
<evidence type="ECO:0000256" key="12">
    <source>
        <dbReference type="RuleBase" id="RU003682"/>
    </source>
</evidence>
<evidence type="ECO:0000313" key="14">
    <source>
        <dbReference type="EMBL" id="ROZ86436.1"/>
    </source>
</evidence>
<dbReference type="PANTHER" id="PTHR47990">
    <property type="entry name" value="2-OXOGLUTARATE (2OG) AND FE(II)-DEPENDENT OXYGENASE SUPERFAMILY PROTEIN-RELATED"/>
    <property type="match status" value="1"/>
</dbReference>
<dbReference type="InterPro" id="IPR026992">
    <property type="entry name" value="DIOX_N"/>
</dbReference>
<gene>
    <name evidence="14" type="ORF">EF096_06800</name>
</gene>
<dbReference type="Gene3D" id="2.60.120.330">
    <property type="entry name" value="B-lactam Antibiotic, Isopenicillin N Synthase, Chain"/>
    <property type="match status" value="1"/>
</dbReference>
<sequence>MTSLPIISIAGLNSENPAIRSATAAELGKACREVGFFYAINHGIADHVMAGAFSNAKSFFELPLETKQSLSIKLSPHDRGYVAMADEKLNPDAGADMKEAFNIGTDFPADHPEVVAGKPFRGVNFWPTIEGWRTYMLEYHQACLDLGQLIHRGFAIDLGLTENFFDAHLAEPIATLRMLRYPASTDTEHRAREDAGAGAHTDYGNLTLLATDKVAGLQVATRKGQWIDAPHIPGAFVCNIGDCLMRWCNDTYVSTPHRVKAPEQERYSLAFFLSVDPDSTVDPRDVMPTEQPKYPPISCGDYLAYRLNETYEHRVDIDAT</sequence>
<keyword evidence="15" id="KW-1185">Reference proteome</keyword>
<dbReference type="Proteomes" id="UP000275199">
    <property type="component" value="Unassembled WGS sequence"/>
</dbReference>
<dbReference type="InterPro" id="IPR044861">
    <property type="entry name" value="IPNS-like_FE2OG_OXY"/>
</dbReference>
<name>A0ABX9XLX1_9PSED</name>
<comment type="catalytic activity">
    <reaction evidence="11">
        <text>L-arginine + 2-oxoglutarate + O2 = guanidine + L-glutamate 5-semialdehyde + succinate + CO2</text>
        <dbReference type="Rhea" id="RHEA:31535"/>
        <dbReference type="ChEBI" id="CHEBI:15379"/>
        <dbReference type="ChEBI" id="CHEBI:16526"/>
        <dbReference type="ChEBI" id="CHEBI:16810"/>
        <dbReference type="ChEBI" id="CHEBI:30031"/>
        <dbReference type="ChEBI" id="CHEBI:30087"/>
        <dbReference type="ChEBI" id="CHEBI:32682"/>
        <dbReference type="ChEBI" id="CHEBI:58066"/>
        <dbReference type="EC" id="1.14.20.7"/>
    </reaction>
</comment>
<dbReference type="SUPFAM" id="SSF51197">
    <property type="entry name" value="Clavaminate synthase-like"/>
    <property type="match status" value="1"/>
</dbReference>
<evidence type="ECO:0000256" key="7">
    <source>
        <dbReference type="ARBA" id="ARBA00022666"/>
    </source>
</evidence>
<keyword evidence="12" id="KW-0408">Iron</keyword>
<comment type="caution">
    <text evidence="14">The sequence shown here is derived from an EMBL/GenBank/DDBJ whole genome shotgun (WGS) entry which is preliminary data.</text>
</comment>
<comment type="subunit">
    <text evidence="3">Monomer.</text>
</comment>
<evidence type="ECO:0000256" key="1">
    <source>
        <dbReference type="ARBA" id="ARBA00001954"/>
    </source>
</evidence>
<evidence type="ECO:0000256" key="3">
    <source>
        <dbReference type="ARBA" id="ARBA00011245"/>
    </source>
</evidence>
<keyword evidence="7" id="KW-0266">Ethylene biosynthesis</keyword>
<evidence type="ECO:0000259" key="13">
    <source>
        <dbReference type="PROSITE" id="PS51471"/>
    </source>
</evidence>
<evidence type="ECO:0000256" key="8">
    <source>
        <dbReference type="ARBA" id="ARBA00031011"/>
    </source>
</evidence>
<dbReference type="InterPro" id="IPR050231">
    <property type="entry name" value="Iron_ascorbate_oxido_reductase"/>
</dbReference>
<comment type="cofactor">
    <cofactor evidence="1">
        <name>Fe(2+)</name>
        <dbReference type="ChEBI" id="CHEBI:29033"/>
    </cofactor>
</comment>
<evidence type="ECO:0000256" key="5">
    <source>
        <dbReference type="ARBA" id="ARBA00012531"/>
    </source>
</evidence>
<evidence type="ECO:0000256" key="10">
    <source>
        <dbReference type="ARBA" id="ARBA00047725"/>
    </source>
</evidence>
<evidence type="ECO:0000256" key="11">
    <source>
        <dbReference type="ARBA" id="ARBA00049359"/>
    </source>
</evidence>
<feature type="domain" description="Fe2OG dioxygenase" evidence="13">
    <location>
        <begin position="172"/>
        <end position="275"/>
    </location>
</feature>
<dbReference type="InterPro" id="IPR005123">
    <property type="entry name" value="Oxoglu/Fe-dep_dioxygenase_dom"/>
</dbReference>
<comment type="catalytic activity">
    <reaction evidence="10">
        <text>2-oxoglutarate + O2 + 2 H(+) = ethene + 3 CO2 + H2O</text>
        <dbReference type="Rhea" id="RHEA:31523"/>
        <dbReference type="ChEBI" id="CHEBI:15377"/>
        <dbReference type="ChEBI" id="CHEBI:15378"/>
        <dbReference type="ChEBI" id="CHEBI:15379"/>
        <dbReference type="ChEBI" id="CHEBI:16526"/>
        <dbReference type="ChEBI" id="CHEBI:16810"/>
        <dbReference type="ChEBI" id="CHEBI:18153"/>
        <dbReference type="EC" id="1.13.12.19"/>
    </reaction>
</comment>
<organism evidence="14 15">
    <name type="scientific">Pseudomonas neustonica</name>
    <dbReference type="NCBI Taxonomy" id="2487346"/>
    <lineage>
        <taxon>Bacteria</taxon>
        <taxon>Pseudomonadati</taxon>
        <taxon>Pseudomonadota</taxon>
        <taxon>Gammaproteobacteria</taxon>
        <taxon>Pseudomonadales</taxon>
        <taxon>Pseudomonadaceae</taxon>
        <taxon>Pseudomonas</taxon>
    </lineage>
</organism>
<dbReference type="InterPro" id="IPR027443">
    <property type="entry name" value="IPNS-like_sf"/>
</dbReference>
<comment type="pathway">
    <text evidence="2">Alkene biosynthesis; ethylene biosynthesis via 2-oxoglutarate.</text>
</comment>
<dbReference type="EMBL" id="RKKU01000005">
    <property type="protein sequence ID" value="ROZ86436.1"/>
    <property type="molecule type" value="Genomic_DNA"/>
</dbReference>
<dbReference type="RefSeq" id="WP_123888871.1">
    <property type="nucleotide sequence ID" value="NZ_RKKU01000005.1"/>
</dbReference>
<dbReference type="Pfam" id="PF03171">
    <property type="entry name" value="2OG-FeII_Oxy"/>
    <property type="match status" value="1"/>
</dbReference>
<comment type="similarity">
    <text evidence="12">Belongs to the iron/ascorbate-dependent oxidoreductase family.</text>
</comment>
<proteinExistence type="inferred from homology"/>
<evidence type="ECO:0000256" key="2">
    <source>
        <dbReference type="ARBA" id="ARBA00004767"/>
    </source>
</evidence>
<accession>A0ABX9XLX1</accession>
<dbReference type="EC" id="1.14.20.7" evidence="4"/>